<dbReference type="EMBL" id="WUBR01000002">
    <property type="protein sequence ID" value="MWV28364.1"/>
    <property type="molecule type" value="Genomic_DNA"/>
</dbReference>
<sequence>MMKLLVGAVAGVVGFLAAFSFTASDEIGAAVDADLQSNFVARCVVRIEQDLDTTRAPDICKCMETEFANNGLKLTDALGDDLARMQDITRSCAGIYG</sequence>
<keyword evidence="3" id="KW-1185">Reference proteome</keyword>
<evidence type="ECO:0000256" key="1">
    <source>
        <dbReference type="SAM" id="SignalP"/>
    </source>
</evidence>
<dbReference type="Proteomes" id="UP000461409">
    <property type="component" value="Unassembled WGS sequence"/>
</dbReference>
<dbReference type="RefSeq" id="WP_160485970.1">
    <property type="nucleotide sequence ID" value="NZ_WUBR01000002.1"/>
</dbReference>
<gene>
    <name evidence="2" type="ORF">GRF63_10650</name>
</gene>
<evidence type="ECO:0000313" key="3">
    <source>
        <dbReference type="Proteomes" id="UP000461409"/>
    </source>
</evidence>
<organism evidence="2 3">
    <name type="scientific">Aurantiacibacter rhizosphaerae</name>
    <dbReference type="NCBI Taxonomy" id="2691582"/>
    <lineage>
        <taxon>Bacteria</taxon>
        <taxon>Pseudomonadati</taxon>
        <taxon>Pseudomonadota</taxon>
        <taxon>Alphaproteobacteria</taxon>
        <taxon>Sphingomonadales</taxon>
        <taxon>Erythrobacteraceae</taxon>
        <taxon>Aurantiacibacter</taxon>
    </lineage>
</organism>
<protein>
    <submittedName>
        <fullName evidence="2">Uncharacterized protein</fullName>
    </submittedName>
</protein>
<reference evidence="2 3" key="2">
    <citation type="submission" date="2020-02" db="EMBL/GenBank/DDBJ databases">
        <title>Erythrobacter dongmakensis sp. nov., isolated from a tidal mudflat.</title>
        <authorList>
            <person name="Kim I.S."/>
        </authorList>
    </citation>
    <scope>NUCLEOTIDE SEQUENCE [LARGE SCALE GENOMIC DNA]</scope>
    <source>
        <strain evidence="2 3">GH3-10</strain>
    </source>
</reference>
<reference evidence="2 3" key="1">
    <citation type="submission" date="2019-12" db="EMBL/GenBank/DDBJ databases">
        <authorList>
            <person name="Lee S.D."/>
        </authorList>
    </citation>
    <scope>NUCLEOTIDE SEQUENCE [LARGE SCALE GENOMIC DNA]</scope>
    <source>
        <strain evidence="2 3">GH3-10</strain>
    </source>
</reference>
<accession>A0A844XFI9</accession>
<proteinExistence type="predicted"/>
<feature type="signal peptide" evidence="1">
    <location>
        <begin position="1"/>
        <end position="23"/>
    </location>
</feature>
<feature type="chain" id="PRO_5032791745" evidence="1">
    <location>
        <begin position="24"/>
        <end position="97"/>
    </location>
</feature>
<name>A0A844XFI9_9SPHN</name>
<dbReference type="AlphaFoldDB" id="A0A844XFI9"/>
<evidence type="ECO:0000313" key="2">
    <source>
        <dbReference type="EMBL" id="MWV28364.1"/>
    </source>
</evidence>
<comment type="caution">
    <text evidence="2">The sequence shown here is derived from an EMBL/GenBank/DDBJ whole genome shotgun (WGS) entry which is preliminary data.</text>
</comment>
<keyword evidence="1" id="KW-0732">Signal</keyword>